<dbReference type="InterPro" id="IPR043406">
    <property type="entry name" value="EPCAM/Trop-2"/>
</dbReference>
<reference evidence="2" key="1">
    <citation type="submission" date="2025-08" db="UniProtKB">
        <authorList>
            <consortium name="Ensembl"/>
        </authorList>
    </citation>
    <scope>IDENTIFICATION</scope>
</reference>
<evidence type="ECO:0000313" key="2">
    <source>
        <dbReference type="Ensembl" id="ENSEBUP00000019176.1"/>
    </source>
</evidence>
<accession>A0A8C4QSF0</accession>
<dbReference type="Ensembl" id="ENSEBUT00000019752.1">
    <property type="protein sequence ID" value="ENSEBUP00000019176.1"/>
    <property type="gene ID" value="ENSEBUG00000011937.1"/>
</dbReference>
<dbReference type="PANTHER" id="PTHR14168">
    <property type="entry name" value="TUMOR-ASSOCIATED CALCIUM SIGNAL TRANSDUCER"/>
    <property type="match status" value="1"/>
</dbReference>
<name>A0A8C4QSF0_EPTBU</name>
<evidence type="ECO:0000256" key="1">
    <source>
        <dbReference type="SAM" id="Phobius"/>
    </source>
</evidence>
<feature type="transmembrane region" description="Helical" evidence="1">
    <location>
        <begin position="106"/>
        <end position="128"/>
    </location>
</feature>
<organism evidence="2 3">
    <name type="scientific">Eptatretus burgeri</name>
    <name type="common">Inshore hagfish</name>
    <dbReference type="NCBI Taxonomy" id="7764"/>
    <lineage>
        <taxon>Eukaryota</taxon>
        <taxon>Metazoa</taxon>
        <taxon>Chordata</taxon>
        <taxon>Craniata</taxon>
        <taxon>Vertebrata</taxon>
        <taxon>Cyclostomata</taxon>
        <taxon>Myxini</taxon>
        <taxon>Myxiniformes</taxon>
        <taxon>Myxinidae</taxon>
        <taxon>Eptatretinae</taxon>
        <taxon>Eptatretus</taxon>
    </lineage>
</organism>
<keyword evidence="1" id="KW-0472">Membrane</keyword>
<keyword evidence="1" id="KW-1133">Transmembrane helix</keyword>
<dbReference type="AlphaFoldDB" id="A0A8C4QSF0"/>
<reference evidence="2" key="2">
    <citation type="submission" date="2025-09" db="UniProtKB">
        <authorList>
            <consortium name="Ensembl"/>
        </authorList>
    </citation>
    <scope>IDENTIFICATION</scope>
</reference>
<dbReference type="GO" id="GO:0016020">
    <property type="term" value="C:membrane"/>
    <property type="evidence" value="ECO:0007669"/>
    <property type="project" value="InterPro"/>
</dbReference>
<dbReference type="Proteomes" id="UP000694388">
    <property type="component" value="Unplaced"/>
</dbReference>
<proteinExistence type="predicted"/>
<keyword evidence="3" id="KW-1185">Reference proteome</keyword>
<keyword evidence="1" id="KW-0812">Transmembrane</keyword>
<dbReference type="PANTHER" id="PTHR14168:SF4">
    <property type="entry name" value="EPITHELIAL CELL ADHESION MOLECULE PRECURSOR"/>
    <property type="match status" value="1"/>
</dbReference>
<protein>
    <submittedName>
        <fullName evidence="2">Uncharacterized protein</fullName>
    </submittedName>
</protein>
<sequence>MEEGDCWLKWLPPSGRENESGFISPRSHKLNQISDEGRVMVTISNKTANPTDLGTVAYYVEKQFKSKKKLEDFDEDMFDLGKREAYVWYYDDEPPTMSMERITPGIIAIVVVVILALIACIIVSVLVYKQSMKNRKENPYAVSNFYLYLFTITAKCHT</sequence>
<evidence type="ECO:0000313" key="3">
    <source>
        <dbReference type="Proteomes" id="UP000694388"/>
    </source>
</evidence>